<comment type="caution">
    <text evidence="2">The sequence shown here is derived from an EMBL/GenBank/DDBJ whole genome shotgun (WGS) entry which is preliminary data.</text>
</comment>
<organism evidence="2 3">
    <name type="scientific">Serinicoccus chungangensis</name>
    <dbReference type="NCBI Taxonomy" id="767452"/>
    <lineage>
        <taxon>Bacteria</taxon>
        <taxon>Bacillati</taxon>
        <taxon>Actinomycetota</taxon>
        <taxon>Actinomycetes</taxon>
        <taxon>Micrococcales</taxon>
        <taxon>Ornithinimicrobiaceae</taxon>
        <taxon>Serinicoccus</taxon>
    </lineage>
</organism>
<gene>
    <name evidence="2" type="ORF">AVL62_13025</name>
</gene>
<dbReference type="Pfam" id="PF01955">
    <property type="entry name" value="CbiZ"/>
    <property type="match status" value="1"/>
</dbReference>
<evidence type="ECO:0008006" key="4">
    <source>
        <dbReference type="Google" id="ProtNLM"/>
    </source>
</evidence>
<dbReference type="PANTHER" id="PTHR35336">
    <property type="entry name" value="ADENOSYLCOBINAMIDE AMIDOHYDROLASE"/>
    <property type="match status" value="1"/>
</dbReference>
<accession>A0A0W8I0K8</accession>
<sequence length="275" mass="27709">MVSADGVSVSQEGVDGPGYRVEDAARALVWDVPEGWVALGSASVGGGLVRPRWVTNLMVEDGFDRTDLAAYADERAGELGLTGPGTTLLTAADVRQVESAEVGGVACWATVGVTKPTWAVAPARGADAPREDRAPRPDQPRQGRRPAPGRPRGEQVGEAPPPPGTINIVVALPVALSTSALVQAVGTVTEAKAQVLVQAGVPGTGTASDAVVVLCPEAAEEGGPVEAFAGVRSVWGQRVARAVHAAVAAGLAAHPWRPPAGAVEVGGAGGAGVVW</sequence>
<evidence type="ECO:0000313" key="3">
    <source>
        <dbReference type="Proteomes" id="UP000054837"/>
    </source>
</evidence>
<keyword evidence="3" id="KW-1185">Reference proteome</keyword>
<name>A0A0W8I0K8_9MICO</name>
<dbReference type="STRING" id="767452.AVL62_13025"/>
<dbReference type="PANTHER" id="PTHR35336:SF5">
    <property type="entry name" value="ADENOSYLCOBINAMIDE AMIDOHYDROLASE"/>
    <property type="match status" value="1"/>
</dbReference>
<dbReference type="AlphaFoldDB" id="A0A0W8I0K8"/>
<dbReference type="OrthoDB" id="5242020at2"/>
<feature type="region of interest" description="Disordered" evidence="1">
    <location>
        <begin position="121"/>
        <end position="164"/>
    </location>
</feature>
<dbReference type="Proteomes" id="UP000054837">
    <property type="component" value="Unassembled WGS sequence"/>
</dbReference>
<dbReference type="InterPro" id="IPR002808">
    <property type="entry name" value="AdoCbi_amidolase"/>
</dbReference>
<evidence type="ECO:0000256" key="1">
    <source>
        <dbReference type="SAM" id="MobiDB-lite"/>
    </source>
</evidence>
<reference evidence="2 3" key="1">
    <citation type="submission" date="2015-12" db="EMBL/GenBank/DDBJ databases">
        <title>Serinicoccus chungangenesis strain CD08_5 genome sequencing and assembly.</title>
        <authorList>
            <person name="Chander A.M."/>
            <person name="Kaur G."/>
            <person name="Nair G.R."/>
            <person name="Dhawan D.K."/>
            <person name="Kochhar R.K."/>
            <person name="Mayilraj S."/>
            <person name="Bhadada S.K."/>
        </authorList>
    </citation>
    <scope>NUCLEOTIDE SEQUENCE [LARGE SCALE GENOMIC DNA]</scope>
    <source>
        <strain evidence="2 3">CD08_5</strain>
    </source>
</reference>
<dbReference type="RefSeq" id="WP_058892701.1">
    <property type="nucleotide sequence ID" value="NZ_LQBL01000033.1"/>
</dbReference>
<dbReference type="InterPro" id="IPR052209">
    <property type="entry name" value="CbiZ"/>
</dbReference>
<evidence type="ECO:0000313" key="2">
    <source>
        <dbReference type="EMBL" id="KUG51156.1"/>
    </source>
</evidence>
<feature type="compositionally biased region" description="Basic and acidic residues" evidence="1">
    <location>
        <begin position="127"/>
        <end position="141"/>
    </location>
</feature>
<protein>
    <recommendedName>
        <fullName evidence="4">Adenosylcobinamide amidohydrolase</fullName>
    </recommendedName>
</protein>
<proteinExistence type="predicted"/>
<dbReference type="EMBL" id="LQBL01000033">
    <property type="protein sequence ID" value="KUG51156.1"/>
    <property type="molecule type" value="Genomic_DNA"/>
</dbReference>